<sequence length="269" mass="31655">MEKYRCKIGKVFEKFILHLEILIQTGGDASVYDKFDYDAVEQKEAELLQKALSLEAANAPPETAPKVTATPKEQLKRDIKAAALERLEQAVETVKDFENVTEQWDRLDENRERKERYWEICRNNEDYPLEYGEAAYGTVFPKNLNSVIAKQIRRGEFLDAVFDSPYEIQELVTDEYLYKILNELKPEHKELLYLTAIKGLSNTQIADLQSKTDRAVRYMKDTVFRKIRKKMYEYLTSEIGKTHDMTLAEKRFVENYKTEYFEKKTKTKI</sequence>
<organism evidence="2 3">
    <name type="scientific">Qingrenia yutianensis</name>
    <dbReference type="NCBI Taxonomy" id="2763676"/>
    <lineage>
        <taxon>Bacteria</taxon>
        <taxon>Bacillati</taxon>
        <taxon>Bacillota</taxon>
        <taxon>Clostridia</taxon>
        <taxon>Eubacteriales</taxon>
        <taxon>Oscillospiraceae</taxon>
        <taxon>Qingrenia</taxon>
    </lineage>
</organism>
<evidence type="ECO:0000256" key="1">
    <source>
        <dbReference type="SAM" id="Coils"/>
    </source>
</evidence>
<proteinExistence type="predicted"/>
<keyword evidence="1" id="KW-0175">Coiled coil</keyword>
<accession>A0A926IS43</accession>
<evidence type="ECO:0000313" key="2">
    <source>
        <dbReference type="EMBL" id="MBC8595621.1"/>
    </source>
</evidence>
<dbReference type="InterPro" id="IPR036388">
    <property type="entry name" value="WH-like_DNA-bd_sf"/>
</dbReference>
<protein>
    <submittedName>
        <fullName evidence="2">Sigma-70 family RNA polymerase sigma factor</fullName>
    </submittedName>
</protein>
<dbReference type="Gene3D" id="1.10.10.10">
    <property type="entry name" value="Winged helix-like DNA-binding domain superfamily/Winged helix DNA-binding domain"/>
    <property type="match status" value="1"/>
</dbReference>
<evidence type="ECO:0000313" key="3">
    <source>
        <dbReference type="Proteomes" id="UP000647416"/>
    </source>
</evidence>
<dbReference type="SUPFAM" id="SSF88659">
    <property type="entry name" value="Sigma3 and sigma4 domains of RNA polymerase sigma factors"/>
    <property type="match status" value="1"/>
</dbReference>
<gene>
    <name evidence="2" type="ORF">H8706_01885</name>
</gene>
<keyword evidence="3" id="KW-1185">Reference proteome</keyword>
<name>A0A926IS43_9FIRM</name>
<comment type="caution">
    <text evidence="2">The sequence shown here is derived from an EMBL/GenBank/DDBJ whole genome shotgun (WGS) entry which is preliminary data.</text>
</comment>
<dbReference type="InterPro" id="IPR013324">
    <property type="entry name" value="RNA_pol_sigma_r3/r4-like"/>
</dbReference>
<dbReference type="EMBL" id="JACRTE010000002">
    <property type="protein sequence ID" value="MBC8595621.1"/>
    <property type="molecule type" value="Genomic_DNA"/>
</dbReference>
<feature type="coiled-coil region" evidence="1">
    <location>
        <begin position="37"/>
        <end position="100"/>
    </location>
</feature>
<reference evidence="2" key="1">
    <citation type="submission" date="2020-08" db="EMBL/GenBank/DDBJ databases">
        <title>Genome public.</title>
        <authorList>
            <person name="Liu C."/>
            <person name="Sun Q."/>
        </authorList>
    </citation>
    <scope>NUCLEOTIDE SEQUENCE</scope>
    <source>
        <strain evidence="2">NSJ-50</strain>
    </source>
</reference>
<dbReference type="Proteomes" id="UP000647416">
    <property type="component" value="Unassembled WGS sequence"/>
</dbReference>
<dbReference type="AlphaFoldDB" id="A0A926IS43"/>